<dbReference type="EMBL" id="KZ308363">
    <property type="protein sequence ID" value="KAG8228204.1"/>
    <property type="molecule type" value="Genomic_DNA"/>
</dbReference>
<proteinExistence type="predicted"/>
<organism evidence="1 2">
    <name type="scientific">Ladona fulva</name>
    <name type="common">Scarce chaser dragonfly</name>
    <name type="synonym">Libellula fulva</name>
    <dbReference type="NCBI Taxonomy" id="123851"/>
    <lineage>
        <taxon>Eukaryota</taxon>
        <taxon>Metazoa</taxon>
        <taxon>Ecdysozoa</taxon>
        <taxon>Arthropoda</taxon>
        <taxon>Hexapoda</taxon>
        <taxon>Insecta</taxon>
        <taxon>Pterygota</taxon>
        <taxon>Palaeoptera</taxon>
        <taxon>Odonata</taxon>
        <taxon>Epiprocta</taxon>
        <taxon>Anisoptera</taxon>
        <taxon>Libelluloidea</taxon>
        <taxon>Libellulidae</taxon>
        <taxon>Ladona</taxon>
    </lineage>
</organism>
<evidence type="ECO:0000313" key="2">
    <source>
        <dbReference type="Proteomes" id="UP000792457"/>
    </source>
</evidence>
<name>A0A8K0K4H5_LADFU</name>
<reference evidence="1" key="1">
    <citation type="submission" date="2013-04" db="EMBL/GenBank/DDBJ databases">
        <authorList>
            <person name="Qu J."/>
            <person name="Murali S.C."/>
            <person name="Bandaranaike D."/>
            <person name="Bellair M."/>
            <person name="Blankenburg K."/>
            <person name="Chao H."/>
            <person name="Dinh H."/>
            <person name="Doddapaneni H."/>
            <person name="Downs B."/>
            <person name="Dugan-Rocha S."/>
            <person name="Elkadiri S."/>
            <person name="Gnanaolivu R.D."/>
            <person name="Hernandez B."/>
            <person name="Javaid M."/>
            <person name="Jayaseelan J.C."/>
            <person name="Lee S."/>
            <person name="Li M."/>
            <person name="Ming W."/>
            <person name="Munidasa M."/>
            <person name="Muniz J."/>
            <person name="Nguyen L."/>
            <person name="Ongeri F."/>
            <person name="Osuji N."/>
            <person name="Pu L.-L."/>
            <person name="Puazo M."/>
            <person name="Qu C."/>
            <person name="Quiroz J."/>
            <person name="Raj R."/>
            <person name="Weissenberger G."/>
            <person name="Xin Y."/>
            <person name="Zou X."/>
            <person name="Han Y."/>
            <person name="Richards S."/>
            <person name="Worley K."/>
            <person name="Muzny D."/>
            <person name="Gibbs R."/>
        </authorList>
    </citation>
    <scope>NUCLEOTIDE SEQUENCE</scope>
    <source>
        <strain evidence="1">Sampled in the wild</strain>
    </source>
</reference>
<accession>A0A8K0K4H5</accession>
<reference evidence="1" key="2">
    <citation type="submission" date="2017-10" db="EMBL/GenBank/DDBJ databases">
        <title>Ladona fulva Genome sequencing and assembly.</title>
        <authorList>
            <person name="Murali S."/>
            <person name="Richards S."/>
            <person name="Bandaranaike D."/>
            <person name="Bellair M."/>
            <person name="Blankenburg K."/>
            <person name="Chao H."/>
            <person name="Dinh H."/>
            <person name="Doddapaneni H."/>
            <person name="Dugan-Rocha S."/>
            <person name="Elkadiri S."/>
            <person name="Gnanaolivu R."/>
            <person name="Hernandez B."/>
            <person name="Skinner E."/>
            <person name="Javaid M."/>
            <person name="Lee S."/>
            <person name="Li M."/>
            <person name="Ming W."/>
            <person name="Munidasa M."/>
            <person name="Muniz J."/>
            <person name="Nguyen L."/>
            <person name="Hughes D."/>
            <person name="Osuji N."/>
            <person name="Pu L.-L."/>
            <person name="Puazo M."/>
            <person name="Qu C."/>
            <person name="Quiroz J."/>
            <person name="Raj R."/>
            <person name="Weissenberger G."/>
            <person name="Xin Y."/>
            <person name="Zou X."/>
            <person name="Han Y."/>
            <person name="Worley K."/>
            <person name="Muzny D."/>
            <person name="Gibbs R."/>
        </authorList>
    </citation>
    <scope>NUCLEOTIDE SEQUENCE</scope>
    <source>
        <strain evidence="1">Sampled in the wild</strain>
    </source>
</reference>
<dbReference type="Proteomes" id="UP000792457">
    <property type="component" value="Unassembled WGS sequence"/>
</dbReference>
<sequence>MSPSCFPGADIYSDHELLFAEIEIRLKRIKIAVTSKRWDLVKLKEGNRTEDVGEDEEDYSND</sequence>
<gene>
    <name evidence="1" type="ORF">J437_LFUL004329</name>
</gene>
<dbReference type="AlphaFoldDB" id="A0A8K0K4H5"/>
<keyword evidence="2" id="KW-1185">Reference proteome</keyword>
<comment type="caution">
    <text evidence="1">The sequence shown here is derived from an EMBL/GenBank/DDBJ whole genome shotgun (WGS) entry which is preliminary data.</text>
</comment>
<protein>
    <submittedName>
        <fullName evidence="1">Uncharacterized protein</fullName>
    </submittedName>
</protein>
<evidence type="ECO:0000313" key="1">
    <source>
        <dbReference type="EMBL" id="KAG8228204.1"/>
    </source>
</evidence>